<feature type="transmembrane region" description="Helical" evidence="1">
    <location>
        <begin position="115"/>
        <end position="133"/>
    </location>
</feature>
<gene>
    <name evidence="3" type="ORF">ACIGXA_09285</name>
</gene>
<reference evidence="3 4" key="1">
    <citation type="submission" date="2024-10" db="EMBL/GenBank/DDBJ databases">
        <title>The Natural Products Discovery Center: Release of the First 8490 Sequenced Strains for Exploring Actinobacteria Biosynthetic Diversity.</title>
        <authorList>
            <person name="Kalkreuter E."/>
            <person name="Kautsar S.A."/>
            <person name="Yang D."/>
            <person name="Bader C.D."/>
            <person name="Teijaro C.N."/>
            <person name="Fluegel L."/>
            <person name="Davis C.M."/>
            <person name="Simpson J.R."/>
            <person name="Lauterbach L."/>
            <person name="Steele A.D."/>
            <person name="Gui C."/>
            <person name="Meng S."/>
            <person name="Li G."/>
            <person name="Viehrig K."/>
            <person name="Ye F."/>
            <person name="Su P."/>
            <person name="Kiefer A.F."/>
            <person name="Nichols A."/>
            <person name="Cepeda A.J."/>
            <person name="Yan W."/>
            <person name="Fan B."/>
            <person name="Jiang Y."/>
            <person name="Adhikari A."/>
            <person name="Zheng C.-J."/>
            <person name="Schuster L."/>
            <person name="Cowan T.M."/>
            <person name="Smanski M.J."/>
            <person name="Chevrette M.G."/>
            <person name="De Carvalho L.P.S."/>
            <person name="Shen B."/>
        </authorList>
    </citation>
    <scope>NUCLEOTIDE SEQUENCE [LARGE SCALE GENOMIC DNA]</scope>
    <source>
        <strain evidence="3 4">NPDC053399</strain>
    </source>
</reference>
<sequence length="134" mass="13755">MADGVVGVFAGFAVLSGVVVSLAGLAGLRAIRLIGGAGTEAEALVKRTGPAAADSAIRPLLQFTVADGRVVEISSPVPASRHRPLTDGSTVWVRYDPVDPRDVVVVGRERRGLEYALVGIGALFVLIGLGLLIA</sequence>
<evidence type="ECO:0000313" key="3">
    <source>
        <dbReference type="EMBL" id="MFI9100708.1"/>
    </source>
</evidence>
<dbReference type="InterPro" id="IPR021994">
    <property type="entry name" value="DUF3592"/>
</dbReference>
<keyword evidence="1" id="KW-0472">Membrane</keyword>
<comment type="caution">
    <text evidence="3">The sequence shown here is derived from an EMBL/GenBank/DDBJ whole genome shotgun (WGS) entry which is preliminary data.</text>
</comment>
<protein>
    <submittedName>
        <fullName evidence="3">DUF3592 domain-containing protein</fullName>
    </submittedName>
</protein>
<keyword evidence="4" id="KW-1185">Reference proteome</keyword>
<dbReference type="RefSeq" id="WP_399646222.1">
    <property type="nucleotide sequence ID" value="NZ_JBITYG010000002.1"/>
</dbReference>
<keyword evidence="1" id="KW-0812">Transmembrane</keyword>
<feature type="transmembrane region" description="Helical" evidence="1">
    <location>
        <begin position="6"/>
        <end position="28"/>
    </location>
</feature>
<evidence type="ECO:0000256" key="1">
    <source>
        <dbReference type="SAM" id="Phobius"/>
    </source>
</evidence>
<evidence type="ECO:0000259" key="2">
    <source>
        <dbReference type="Pfam" id="PF12158"/>
    </source>
</evidence>
<accession>A0ABW8C2S5</accession>
<name>A0ABW8C2S5_9ACTN</name>
<feature type="domain" description="DUF3592" evidence="2">
    <location>
        <begin position="51"/>
        <end position="107"/>
    </location>
</feature>
<proteinExistence type="predicted"/>
<keyword evidence="1" id="KW-1133">Transmembrane helix</keyword>
<dbReference type="Proteomes" id="UP001614394">
    <property type="component" value="Unassembled WGS sequence"/>
</dbReference>
<organism evidence="3 4">
    <name type="scientific">Streptomyces fildesensis</name>
    <dbReference type="NCBI Taxonomy" id="375757"/>
    <lineage>
        <taxon>Bacteria</taxon>
        <taxon>Bacillati</taxon>
        <taxon>Actinomycetota</taxon>
        <taxon>Actinomycetes</taxon>
        <taxon>Kitasatosporales</taxon>
        <taxon>Streptomycetaceae</taxon>
        <taxon>Streptomyces</taxon>
    </lineage>
</organism>
<dbReference type="Pfam" id="PF12158">
    <property type="entry name" value="DUF3592"/>
    <property type="match status" value="1"/>
</dbReference>
<evidence type="ECO:0000313" key="4">
    <source>
        <dbReference type="Proteomes" id="UP001614394"/>
    </source>
</evidence>
<dbReference type="EMBL" id="JBITYG010000002">
    <property type="protein sequence ID" value="MFI9100708.1"/>
    <property type="molecule type" value="Genomic_DNA"/>
</dbReference>